<protein>
    <recommendedName>
        <fullName evidence="1">SnoaL-like domain-containing protein</fullName>
    </recommendedName>
</protein>
<reference evidence="3" key="1">
    <citation type="journal article" date="2019" name="Int. J. Syst. Evol. Microbiol.">
        <title>The Global Catalogue of Microorganisms (GCM) 10K type strain sequencing project: providing services to taxonomists for standard genome sequencing and annotation.</title>
        <authorList>
            <consortium name="The Broad Institute Genomics Platform"/>
            <consortium name="The Broad Institute Genome Sequencing Center for Infectious Disease"/>
            <person name="Wu L."/>
            <person name="Ma J."/>
        </authorList>
    </citation>
    <scope>NUCLEOTIDE SEQUENCE [LARGE SCALE GENOMIC DNA]</scope>
    <source>
        <strain evidence="3">NBRC 108728</strain>
    </source>
</reference>
<dbReference type="CDD" id="cd00531">
    <property type="entry name" value="NTF2_like"/>
    <property type="match status" value="1"/>
</dbReference>
<dbReference type="Proteomes" id="UP001321486">
    <property type="component" value="Chromosome"/>
</dbReference>
<evidence type="ECO:0000313" key="2">
    <source>
        <dbReference type="EMBL" id="BDZ48590.1"/>
    </source>
</evidence>
<dbReference type="Pfam" id="PF13577">
    <property type="entry name" value="SnoaL_4"/>
    <property type="match status" value="1"/>
</dbReference>
<name>A0ABM8GJM4_9MICO</name>
<proteinExistence type="predicted"/>
<evidence type="ECO:0000259" key="1">
    <source>
        <dbReference type="Pfam" id="PF13577"/>
    </source>
</evidence>
<accession>A0ABM8GJM4</accession>
<dbReference type="Gene3D" id="3.10.450.50">
    <property type="match status" value="1"/>
</dbReference>
<dbReference type="InterPro" id="IPR032710">
    <property type="entry name" value="NTF2-like_dom_sf"/>
</dbReference>
<sequence length="154" mass="16622">MNDTKPSRESDRSEILDLLATYAFGLDRRDFSAVASVFTDDAVVENTFDAYMPEADSFSSLTVGGSAVADGARELFNSLDATQHLLGAQTVDLTEAGAHASTQIVAHHHRGTNFYNTGGTYEDDLIRTADGWRISGRVLRITWTNGSADIFAAA</sequence>
<gene>
    <name evidence="2" type="primary">mmyY</name>
    <name evidence="2" type="ORF">GCM10025867_08310</name>
</gene>
<dbReference type="EMBL" id="AP027732">
    <property type="protein sequence ID" value="BDZ48590.1"/>
    <property type="molecule type" value="Genomic_DNA"/>
</dbReference>
<dbReference type="RefSeq" id="WP_286345551.1">
    <property type="nucleotide sequence ID" value="NZ_AP027732.1"/>
</dbReference>
<dbReference type="SUPFAM" id="SSF54427">
    <property type="entry name" value="NTF2-like"/>
    <property type="match status" value="1"/>
</dbReference>
<feature type="domain" description="SnoaL-like" evidence="1">
    <location>
        <begin position="10"/>
        <end position="137"/>
    </location>
</feature>
<dbReference type="InterPro" id="IPR037401">
    <property type="entry name" value="SnoaL-like"/>
</dbReference>
<evidence type="ECO:0000313" key="3">
    <source>
        <dbReference type="Proteomes" id="UP001321486"/>
    </source>
</evidence>
<keyword evidence="3" id="KW-1185">Reference proteome</keyword>
<organism evidence="2 3">
    <name type="scientific">Frondihabitans sucicola</name>
    <dbReference type="NCBI Taxonomy" id="1268041"/>
    <lineage>
        <taxon>Bacteria</taxon>
        <taxon>Bacillati</taxon>
        <taxon>Actinomycetota</taxon>
        <taxon>Actinomycetes</taxon>
        <taxon>Micrococcales</taxon>
        <taxon>Microbacteriaceae</taxon>
        <taxon>Frondihabitans</taxon>
    </lineage>
</organism>